<dbReference type="RefSeq" id="WP_233089094.1">
    <property type="nucleotide sequence ID" value="NZ_BAABWN010000007.1"/>
</dbReference>
<dbReference type="Proteomes" id="UP001465153">
    <property type="component" value="Unassembled WGS sequence"/>
</dbReference>
<evidence type="ECO:0000313" key="3">
    <source>
        <dbReference type="Proteomes" id="UP001465153"/>
    </source>
</evidence>
<proteinExistence type="predicted"/>
<keyword evidence="1" id="KW-0472">Membrane</keyword>
<keyword evidence="1" id="KW-1133">Transmembrane helix</keyword>
<protein>
    <recommendedName>
        <fullName evidence="4">Prepilin-type N-terminal cleavage/methylation domain-containing protein</fullName>
    </recommendedName>
</protein>
<dbReference type="PROSITE" id="PS00409">
    <property type="entry name" value="PROKAR_NTER_METHYL"/>
    <property type="match status" value="1"/>
</dbReference>
<name>A0ABQ0AAT2_9GAMM</name>
<evidence type="ECO:0000256" key="1">
    <source>
        <dbReference type="SAM" id="Phobius"/>
    </source>
</evidence>
<evidence type="ECO:0008006" key="4">
    <source>
        <dbReference type="Google" id="ProtNLM"/>
    </source>
</evidence>
<dbReference type="SUPFAM" id="SSF54523">
    <property type="entry name" value="Pili subunits"/>
    <property type="match status" value="1"/>
</dbReference>
<comment type="caution">
    <text evidence="2">The sequence shown here is derived from an EMBL/GenBank/DDBJ whole genome shotgun (WGS) entry which is preliminary data.</text>
</comment>
<dbReference type="EMBL" id="BAABWN010000007">
    <property type="protein sequence ID" value="GAA6168668.1"/>
    <property type="molecule type" value="Genomic_DNA"/>
</dbReference>
<dbReference type="Gene3D" id="3.30.700.10">
    <property type="entry name" value="Glycoprotein, Type 4 Pilin"/>
    <property type="match status" value="1"/>
</dbReference>
<dbReference type="NCBIfam" id="TIGR02532">
    <property type="entry name" value="IV_pilin_GFxxxE"/>
    <property type="match status" value="1"/>
</dbReference>
<feature type="transmembrane region" description="Helical" evidence="1">
    <location>
        <begin position="38"/>
        <end position="62"/>
    </location>
</feature>
<reference evidence="2 3" key="1">
    <citation type="submission" date="2024-04" db="EMBL/GenBank/DDBJ databases">
        <title>Draft genome sequence of Sessilibacter corallicola NBRC 116591.</title>
        <authorList>
            <person name="Miyakawa T."/>
            <person name="Kusuya Y."/>
            <person name="Miura T."/>
        </authorList>
    </citation>
    <scope>NUCLEOTIDE SEQUENCE [LARGE SCALE GENOMIC DNA]</scope>
    <source>
        <strain evidence="2 3">KU-00831-HH</strain>
    </source>
</reference>
<dbReference type="Pfam" id="PF07963">
    <property type="entry name" value="N_methyl"/>
    <property type="match status" value="1"/>
</dbReference>
<sequence>MNLNAKNLLKRFKKIDVESIQDDSLREKARKLKSKQGGFTLLELLVVVAILAAIAGTATIALQDTDARASAAAHVAMMDELNKGIHTFRVLNKNQFPDTFDSMLGVDLTTDGNAAAATFPANELVAIEDAGTIALTADTVTALNDIGISSLQYLDYGNAADLDGDGDTTDCAAANVVDTIASRANAVVSNNIFMTPAANGCGGNQTLAAGDQVLVWTGGYERVLGAAGVPFDGLGGPTLGTGTPGEAITVGADTTPVLMLVGLGPSSTLFNTNDLGGMTTVPVYRHVSETQYGRFAAVFNIGTFNAATAGGYDTADQITFITVIDGAGDTKEEELGEWDGTRNTI</sequence>
<organism evidence="2 3">
    <name type="scientific">Sessilibacter corallicola</name>
    <dbReference type="NCBI Taxonomy" id="2904075"/>
    <lineage>
        <taxon>Bacteria</taxon>
        <taxon>Pseudomonadati</taxon>
        <taxon>Pseudomonadota</taxon>
        <taxon>Gammaproteobacteria</taxon>
        <taxon>Cellvibrionales</taxon>
        <taxon>Cellvibrionaceae</taxon>
        <taxon>Sessilibacter</taxon>
    </lineage>
</organism>
<dbReference type="InterPro" id="IPR012902">
    <property type="entry name" value="N_methyl_site"/>
</dbReference>
<dbReference type="InterPro" id="IPR045584">
    <property type="entry name" value="Pilin-like"/>
</dbReference>
<evidence type="ECO:0000313" key="2">
    <source>
        <dbReference type="EMBL" id="GAA6168668.1"/>
    </source>
</evidence>
<accession>A0ABQ0AAT2</accession>
<keyword evidence="1" id="KW-0812">Transmembrane</keyword>
<gene>
    <name evidence="2" type="ORF">NBRC116591_24790</name>
</gene>
<keyword evidence="3" id="KW-1185">Reference proteome</keyword>